<feature type="domain" description="HTH lysR-type" evidence="5">
    <location>
        <begin position="1"/>
        <end position="59"/>
    </location>
</feature>
<dbReference type="InterPro" id="IPR005119">
    <property type="entry name" value="LysR_subst-bd"/>
</dbReference>
<comment type="similarity">
    <text evidence="1">Belongs to the LysR transcriptional regulatory family.</text>
</comment>
<dbReference type="Gene3D" id="1.10.10.10">
    <property type="entry name" value="Winged helix-like DNA-binding domain superfamily/Winged helix DNA-binding domain"/>
    <property type="match status" value="1"/>
</dbReference>
<proteinExistence type="inferred from homology"/>
<dbReference type="EMBL" id="JBHRYH010000015">
    <property type="protein sequence ID" value="MFC3625878.1"/>
    <property type="molecule type" value="Genomic_DNA"/>
</dbReference>
<gene>
    <name evidence="6" type="ORF">ACFOKJ_06970</name>
</gene>
<keyword evidence="4" id="KW-0804">Transcription</keyword>
<dbReference type="PANTHER" id="PTHR30537:SF5">
    <property type="entry name" value="HTH-TYPE TRANSCRIPTIONAL ACTIVATOR TTDR-RELATED"/>
    <property type="match status" value="1"/>
</dbReference>
<protein>
    <submittedName>
        <fullName evidence="6">LysR substrate-binding domain-containing protein</fullName>
    </submittedName>
</protein>
<dbReference type="Gene3D" id="3.40.190.10">
    <property type="entry name" value="Periplasmic binding protein-like II"/>
    <property type="match status" value="2"/>
</dbReference>
<dbReference type="InterPro" id="IPR058163">
    <property type="entry name" value="LysR-type_TF_proteobact-type"/>
</dbReference>
<sequence length="299" mass="32219">MLSSDTLGIFVVVAEAGSFTAAAERLGLTPSGISRSIGKLEKQLGVRLITRTTRRLDLTDEGKWLLGNARDILARMAETTLTLQSAAEHPSGLLRVNAATPVFNHLLAPLLPAFQQRYPRIRLELVSGETIVDLIEERADVAIRVGPLQDSTLSARLLCESRLHLVAAPAYLQRCGQPDTVAALAAHSLLGFTQPVSLNIWPLRHDGGDGYPVSAAIATSNGETLRHLALNGSGIACLSDFLVRDDLAAGRLLPVLQPHTLDWRQPIWAVYYRQGFLAARVSHFVAFLAEALQAAGEAG</sequence>
<evidence type="ECO:0000256" key="3">
    <source>
        <dbReference type="ARBA" id="ARBA00023125"/>
    </source>
</evidence>
<comment type="caution">
    <text evidence="6">The sequence shown here is derived from an EMBL/GenBank/DDBJ whole genome shotgun (WGS) entry which is preliminary data.</text>
</comment>
<dbReference type="PRINTS" id="PR00039">
    <property type="entry name" value="HTHLYSR"/>
</dbReference>
<dbReference type="InterPro" id="IPR000847">
    <property type="entry name" value="LysR_HTH_N"/>
</dbReference>
<keyword evidence="3" id="KW-0238">DNA-binding</keyword>
<dbReference type="Pfam" id="PF00126">
    <property type="entry name" value="HTH_1"/>
    <property type="match status" value="1"/>
</dbReference>
<accession>A0ABV7TT74</accession>
<dbReference type="InterPro" id="IPR036388">
    <property type="entry name" value="WH-like_DNA-bd_sf"/>
</dbReference>
<dbReference type="Pfam" id="PF03466">
    <property type="entry name" value="LysR_substrate"/>
    <property type="match status" value="1"/>
</dbReference>
<reference evidence="7" key="1">
    <citation type="journal article" date="2019" name="Int. J. Syst. Evol. Microbiol.">
        <title>The Global Catalogue of Microorganisms (GCM) 10K type strain sequencing project: providing services to taxonomists for standard genome sequencing and annotation.</title>
        <authorList>
            <consortium name="The Broad Institute Genomics Platform"/>
            <consortium name="The Broad Institute Genome Sequencing Center for Infectious Disease"/>
            <person name="Wu L."/>
            <person name="Ma J."/>
        </authorList>
    </citation>
    <scope>NUCLEOTIDE SEQUENCE [LARGE SCALE GENOMIC DNA]</scope>
    <source>
        <strain evidence="7">KCTC 42195</strain>
    </source>
</reference>
<dbReference type="SUPFAM" id="SSF46785">
    <property type="entry name" value="Winged helix' DNA-binding domain"/>
    <property type="match status" value="1"/>
</dbReference>
<dbReference type="Proteomes" id="UP001595636">
    <property type="component" value="Unassembled WGS sequence"/>
</dbReference>
<dbReference type="PROSITE" id="PS50931">
    <property type="entry name" value="HTH_LYSR"/>
    <property type="match status" value="1"/>
</dbReference>
<dbReference type="PANTHER" id="PTHR30537">
    <property type="entry name" value="HTH-TYPE TRANSCRIPTIONAL REGULATOR"/>
    <property type="match status" value="1"/>
</dbReference>
<keyword evidence="2" id="KW-0805">Transcription regulation</keyword>
<dbReference type="InterPro" id="IPR036390">
    <property type="entry name" value="WH_DNA-bd_sf"/>
</dbReference>
<keyword evidence="7" id="KW-1185">Reference proteome</keyword>
<organism evidence="6 7">
    <name type="scientific">Vogesella amnigena</name>
    <dbReference type="NCBI Taxonomy" id="1507449"/>
    <lineage>
        <taxon>Bacteria</taxon>
        <taxon>Pseudomonadati</taxon>
        <taxon>Pseudomonadota</taxon>
        <taxon>Betaproteobacteria</taxon>
        <taxon>Neisseriales</taxon>
        <taxon>Chromobacteriaceae</taxon>
        <taxon>Vogesella</taxon>
    </lineage>
</organism>
<name>A0ABV7TT74_9NEIS</name>
<evidence type="ECO:0000256" key="1">
    <source>
        <dbReference type="ARBA" id="ARBA00009437"/>
    </source>
</evidence>
<evidence type="ECO:0000256" key="4">
    <source>
        <dbReference type="ARBA" id="ARBA00023163"/>
    </source>
</evidence>
<evidence type="ECO:0000256" key="2">
    <source>
        <dbReference type="ARBA" id="ARBA00023015"/>
    </source>
</evidence>
<evidence type="ECO:0000259" key="5">
    <source>
        <dbReference type="PROSITE" id="PS50931"/>
    </source>
</evidence>
<evidence type="ECO:0000313" key="6">
    <source>
        <dbReference type="EMBL" id="MFC3625878.1"/>
    </source>
</evidence>
<evidence type="ECO:0000313" key="7">
    <source>
        <dbReference type="Proteomes" id="UP001595636"/>
    </source>
</evidence>
<dbReference type="RefSeq" id="WP_390277841.1">
    <property type="nucleotide sequence ID" value="NZ_JBHRYH010000015.1"/>
</dbReference>
<dbReference type="SUPFAM" id="SSF53850">
    <property type="entry name" value="Periplasmic binding protein-like II"/>
    <property type="match status" value="1"/>
</dbReference>